<proteinExistence type="predicted"/>
<evidence type="ECO:0000313" key="1">
    <source>
        <dbReference type="EMBL" id="MFN0254999.1"/>
    </source>
</evidence>
<dbReference type="Proteomes" id="UP001517247">
    <property type="component" value="Unassembled WGS sequence"/>
</dbReference>
<organism evidence="1 2">
    <name type="scientific">Pedobacter ureilyticus</name>
    <dbReference type="NCBI Taxonomy" id="1393051"/>
    <lineage>
        <taxon>Bacteria</taxon>
        <taxon>Pseudomonadati</taxon>
        <taxon>Bacteroidota</taxon>
        <taxon>Sphingobacteriia</taxon>
        <taxon>Sphingobacteriales</taxon>
        <taxon>Sphingobacteriaceae</taxon>
        <taxon>Pedobacter</taxon>
    </lineage>
</organism>
<dbReference type="EMBL" id="SSHJ02000005">
    <property type="protein sequence ID" value="MFN0254999.1"/>
    <property type="molecule type" value="Genomic_DNA"/>
</dbReference>
<reference evidence="1 2" key="1">
    <citation type="submission" date="2024-12" db="EMBL/GenBank/DDBJ databases">
        <authorList>
            <person name="Hu S."/>
        </authorList>
    </citation>
    <scope>NUCLEOTIDE SEQUENCE [LARGE SCALE GENOMIC DNA]</scope>
    <source>
        <strain evidence="1 2">THG-T11</strain>
    </source>
</reference>
<protein>
    <submittedName>
        <fullName evidence="1">DUF6520 family protein</fullName>
    </submittedName>
</protein>
<evidence type="ECO:0000313" key="2">
    <source>
        <dbReference type="Proteomes" id="UP001517247"/>
    </source>
</evidence>
<name>A0ABW9J3A0_9SPHI</name>
<accession>A0ABW9J3A0</accession>
<gene>
    <name evidence="1" type="ORF">E6A44_005405</name>
</gene>
<dbReference type="RefSeq" id="WP_138722146.1">
    <property type="nucleotide sequence ID" value="NZ_SSHJ02000005.1"/>
</dbReference>
<dbReference type="Pfam" id="PF20130">
    <property type="entry name" value="DUF6520"/>
    <property type="match status" value="1"/>
</dbReference>
<dbReference type="InterPro" id="IPR045391">
    <property type="entry name" value="DUF6520"/>
</dbReference>
<comment type="caution">
    <text evidence="1">The sequence shown here is derived from an EMBL/GenBank/DDBJ whole genome shotgun (WGS) entry which is preliminary data.</text>
</comment>
<sequence>MKTSKLFFGLAALVIAFGLIFTTSAFKAKAPVLYQYTSNSSNDADILDIQNWQPVDENSPSCGTAGSLVCRFYFDGDMNDLQDYLENPSTTAAHINSNAESSKL</sequence>
<keyword evidence="2" id="KW-1185">Reference proteome</keyword>